<feature type="region of interest" description="Disordered" evidence="1">
    <location>
        <begin position="34"/>
        <end position="66"/>
    </location>
</feature>
<gene>
    <name evidence="2" type="ORF">K466DRAFT_74989</name>
</gene>
<reference evidence="2 3" key="1">
    <citation type="journal article" date="2019" name="Nat. Ecol. Evol.">
        <title>Megaphylogeny resolves global patterns of mushroom evolution.</title>
        <authorList>
            <person name="Varga T."/>
            <person name="Krizsan K."/>
            <person name="Foldi C."/>
            <person name="Dima B."/>
            <person name="Sanchez-Garcia M."/>
            <person name="Sanchez-Ramirez S."/>
            <person name="Szollosi G.J."/>
            <person name="Szarkandi J.G."/>
            <person name="Papp V."/>
            <person name="Albert L."/>
            <person name="Andreopoulos W."/>
            <person name="Angelini C."/>
            <person name="Antonin V."/>
            <person name="Barry K.W."/>
            <person name="Bougher N.L."/>
            <person name="Buchanan P."/>
            <person name="Buyck B."/>
            <person name="Bense V."/>
            <person name="Catcheside P."/>
            <person name="Chovatia M."/>
            <person name="Cooper J."/>
            <person name="Damon W."/>
            <person name="Desjardin D."/>
            <person name="Finy P."/>
            <person name="Geml J."/>
            <person name="Haridas S."/>
            <person name="Hughes K."/>
            <person name="Justo A."/>
            <person name="Karasinski D."/>
            <person name="Kautmanova I."/>
            <person name="Kiss B."/>
            <person name="Kocsube S."/>
            <person name="Kotiranta H."/>
            <person name="LaButti K.M."/>
            <person name="Lechner B.E."/>
            <person name="Liimatainen K."/>
            <person name="Lipzen A."/>
            <person name="Lukacs Z."/>
            <person name="Mihaltcheva S."/>
            <person name="Morgado L.N."/>
            <person name="Niskanen T."/>
            <person name="Noordeloos M.E."/>
            <person name="Ohm R.A."/>
            <person name="Ortiz-Santana B."/>
            <person name="Ovrebo C."/>
            <person name="Racz N."/>
            <person name="Riley R."/>
            <person name="Savchenko A."/>
            <person name="Shiryaev A."/>
            <person name="Soop K."/>
            <person name="Spirin V."/>
            <person name="Szebenyi C."/>
            <person name="Tomsovsky M."/>
            <person name="Tulloss R.E."/>
            <person name="Uehling J."/>
            <person name="Grigoriev I.V."/>
            <person name="Vagvolgyi C."/>
            <person name="Papp T."/>
            <person name="Martin F.M."/>
            <person name="Miettinen O."/>
            <person name="Hibbett D.S."/>
            <person name="Nagy L.G."/>
        </authorList>
    </citation>
    <scope>NUCLEOTIDE SEQUENCE [LARGE SCALE GENOMIC DNA]</scope>
    <source>
        <strain evidence="2 3">HHB13444</strain>
    </source>
</reference>
<dbReference type="AlphaFoldDB" id="A0A5C3NLC5"/>
<keyword evidence="3" id="KW-1185">Reference proteome</keyword>
<evidence type="ECO:0000256" key="1">
    <source>
        <dbReference type="SAM" id="MobiDB-lite"/>
    </source>
</evidence>
<name>A0A5C3NLC5_9APHY</name>
<dbReference type="InParanoid" id="A0A5C3NLC5"/>
<protein>
    <submittedName>
        <fullName evidence="2">Uncharacterized protein</fullName>
    </submittedName>
</protein>
<accession>A0A5C3NLC5</accession>
<proteinExistence type="predicted"/>
<dbReference type="EMBL" id="ML212482">
    <property type="protein sequence ID" value="TFK78521.1"/>
    <property type="molecule type" value="Genomic_DNA"/>
</dbReference>
<organism evidence="2 3">
    <name type="scientific">Polyporus arcularius HHB13444</name>
    <dbReference type="NCBI Taxonomy" id="1314778"/>
    <lineage>
        <taxon>Eukaryota</taxon>
        <taxon>Fungi</taxon>
        <taxon>Dikarya</taxon>
        <taxon>Basidiomycota</taxon>
        <taxon>Agaricomycotina</taxon>
        <taxon>Agaricomycetes</taxon>
        <taxon>Polyporales</taxon>
        <taxon>Polyporaceae</taxon>
        <taxon>Polyporus</taxon>
    </lineage>
</organism>
<evidence type="ECO:0000313" key="3">
    <source>
        <dbReference type="Proteomes" id="UP000308197"/>
    </source>
</evidence>
<sequence>MVCRRRHSPCLGPSYRLLPVPIIRNCRTRVHLVHSREDRQHSQPATPYGRQATSSDSSKHPSRALRRGSCPVILSVRLCVEMAGYTGAATVLIMHCEVVSP</sequence>
<dbReference type="Proteomes" id="UP000308197">
    <property type="component" value="Unassembled WGS sequence"/>
</dbReference>
<evidence type="ECO:0000313" key="2">
    <source>
        <dbReference type="EMBL" id="TFK78521.1"/>
    </source>
</evidence>